<dbReference type="PATRIC" id="fig|188932.3.peg.2970"/>
<accession>A0A127VEQ3</accession>
<organism evidence="1 2">
    <name type="scientific">Pedobacter cryoconitis</name>
    <dbReference type="NCBI Taxonomy" id="188932"/>
    <lineage>
        <taxon>Bacteria</taxon>
        <taxon>Pseudomonadati</taxon>
        <taxon>Bacteroidota</taxon>
        <taxon>Sphingobacteriia</taxon>
        <taxon>Sphingobacteriales</taxon>
        <taxon>Sphingobacteriaceae</taxon>
        <taxon>Pedobacter</taxon>
    </lineage>
</organism>
<evidence type="ECO:0008006" key="3">
    <source>
        <dbReference type="Google" id="ProtNLM"/>
    </source>
</evidence>
<protein>
    <recommendedName>
        <fullName evidence="3">ADP-heptose:LPS heptosyltransferase</fullName>
    </recommendedName>
</protein>
<gene>
    <name evidence="1" type="ORF">AY601_2849</name>
</gene>
<dbReference type="OrthoDB" id="656785at2"/>
<name>A0A127VEQ3_9SPHI</name>
<dbReference type="RefSeq" id="WP_157287924.1">
    <property type="nucleotide sequence ID" value="NZ_CP014504.1"/>
</dbReference>
<dbReference type="EMBL" id="CP014504">
    <property type="protein sequence ID" value="AMP99727.1"/>
    <property type="molecule type" value="Genomic_DNA"/>
</dbReference>
<evidence type="ECO:0000313" key="2">
    <source>
        <dbReference type="Proteomes" id="UP000071561"/>
    </source>
</evidence>
<dbReference type="Proteomes" id="UP000071561">
    <property type="component" value="Chromosome"/>
</dbReference>
<dbReference type="AlphaFoldDB" id="A0A127VEQ3"/>
<reference evidence="1 2" key="1">
    <citation type="submission" date="2016-03" db="EMBL/GenBank/DDBJ databases">
        <title>Complete genome sequence of Pedobacter cryoconitis PAMC 27485.</title>
        <authorList>
            <person name="Lee J."/>
            <person name="Kim O.-S."/>
        </authorList>
    </citation>
    <scope>NUCLEOTIDE SEQUENCE [LARGE SCALE GENOMIC DNA]</scope>
    <source>
        <strain evidence="1 2">PAMC 27485</strain>
    </source>
</reference>
<keyword evidence="2" id="KW-1185">Reference proteome</keyword>
<proteinExistence type="predicted"/>
<evidence type="ECO:0000313" key="1">
    <source>
        <dbReference type="EMBL" id="AMP99727.1"/>
    </source>
</evidence>
<dbReference type="KEGG" id="pcm:AY601_2849"/>
<sequence length="390" mass="45383">MMSIHDTLNILRNNNSKNFNNKIDNILMLDEEKMNFIGDCCFRFNKLKYIETFIGNASIHLNYTDQSNQELYECLLKNNPHVNSLQNLEWDKIEFDKYDKIFCISYKEEILLDYLHVKYSTLFNEGKFNTQIYSISELVLKPDKSKKYIFPEYPNLIECFKDLGPGELYLSQEEKDVANKWLMENGLKEGEQLFIMVDSSSARTKLLNISVYFELLTNLLSTENIKILIFDEGNIGKDVFYREWLGDKNMSKMIFSKGFSLRKNLALLGSRFTKMIFGPCTGIMHCSSSIYNNYLSNGMNIEDVPLMVTYTGVYGIENMNADFWWGSSPLINCLLLKQNGDKKEIMLLEDMNDEERKHIDSLACAEYSTTQLINFVRNRLSLKAETKISV</sequence>